<comment type="cofactor">
    <cofactor evidence="1">
        <name>Mg(2+)</name>
        <dbReference type="ChEBI" id="CHEBI:18420"/>
    </cofactor>
</comment>
<dbReference type="SUPFAM" id="SSF55811">
    <property type="entry name" value="Nudix"/>
    <property type="match status" value="1"/>
</dbReference>
<dbReference type="Pfam" id="PF00293">
    <property type="entry name" value="NUDIX"/>
    <property type="match status" value="1"/>
</dbReference>
<dbReference type="AlphaFoldDB" id="A0A239Z920"/>
<comment type="similarity">
    <text evidence="3">Belongs to the Nudix hydrolase family.</text>
</comment>
<dbReference type="PROSITE" id="PS00893">
    <property type="entry name" value="NUDIX_BOX"/>
    <property type="match status" value="1"/>
</dbReference>
<evidence type="ECO:0000259" key="4">
    <source>
        <dbReference type="PROSITE" id="PS51462"/>
    </source>
</evidence>
<dbReference type="GO" id="GO:0006753">
    <property type="term" value="P:nucleoside phosphate metabolic process"/>
    <property type="evidence" value="ECO:0007669"/>
    <property type="project" value="TreeGrafter"/>
</dbReference>
<proteinExistence type="inferred from homology"/>
<dbReference type="InterPro" id="IPR020084">
    <property type="entry name" value="NUDIX_hydrolase_CS"/>
</dbReference>
<name>A0A239Z920_9STAP</name>
<dbReference type="Proteomes" id="UP000242084">
    <property type="component" value="Chromosome 1"/>
</dbReference>
<dbReference type="PROSITE" id="PS51462">
    <property type="entry name" value="NUDIX"/>
    <property type="match status" value="1"/>
</dbReference>
<dbReference type="EC" id="3.6.1.13" evidence="5"/>
<evidence type="ECO:0000256" key="1">
    <source>
        <dbReference type="ARBA" id="ARBA00001946"/>
    </source>
</evidence>
<dbReference type="EMBL" id="LT906462">
    <property type="protein sequence ID" value="SNV67094.1"/>
    <property type="molecule type" value="Genomic_DNA"/>
</dbReference>
<dbReference type="InterPro" id="IPR020476">
    <property type="entry name" value="Nudix_hydrolase"/>
</dbReference>
<dbReference type="PANTHER" id="PTHR11839">
    <property type="entry name" value="UDP/ADP-SUGAR PYROPHOSPHATASE"/>
    <property type="match status" value="1"/>
</dbReference>
<feature type="domain" description="Nudix hydrolase" evidence="4">
    <location>
        <begin position="40"/>
        <end position="168"/>
    </location>
</feature>
<dbReference type="PANTHER" id="PTHR11839:SF18">
    <property type="entry name" value="NUDIX HYDROLASE DOMAIN-CONTAINING PROTEIN"/>
    <property type="match status" value="1"/>
</dbReference>
<dbReference type="OrthoDB" id="9806150at2"/>
<accession>A0A239Z920</accession>
<dbReference type="RefSeq" id="WP_095087900.1">
    <property type="nucleotide sequence ID" value="NZ_BMDM01000002.1"/>
</dbReference>
<evidence type="ECO:0000313" key="5">
    <source>
        <dbReference type="EMBL" id="SNV67094.1"/>
    </source>
</evidence>
<sequence length="180" mass="20360">MKLSEDTISKEVIYKGKIINLEKHKVKLPNGETSEREIVLHNGAVSILALTPNNEVIVVEQFRKALEHTLIEIPAGKLEVGEKRESAAIRELEEETGYYTEDLTLIGEVYGCPGFANEKISIYFANNLKEGKADLDEDEFLNIKKLSIDEVKRRVSSGHIEDAKTLIAFQYLLLNYNHSK</sequence>
<dbReference type="KEGG" id="sste:SAMEA4384403_1277"/>
<dbReference type="Gene3D" id="3.90.79.10">
    <property type="entry name" value="Nucleoside Triphosphate Pyrophosphohydrolase"/>
    <property type="match status" value="1"/>
</dbReference>
<dbReference type="CDD" id="cd03424">
    <property type="entry name" value="NUDIX_ADPRase_Nudt5_UGPPase_Nudt14"/>
    <property type="match status" value="1"/>
</dbReference>
<organism evidence="5 6">
    <name type="scientific">Mammaliicoccus stepanovicii</name>
    <dbReference type="NCBI Taxonomy" id="643214"/>
    <lineage>
        <taxon>Bacteria</taxon>
        <taxon>Bacillati</taxon>
        <taxon>Bacillota</taxon>
        <taxon>Bacilli</taxon>
        <taxon>Bacillales</taxon>
        <taxon>Staphylococcaceae</taxon>
        <taxon>Mammaliicoccus</taxon>
    </lineage>
</organism>
<dbReference type="GO" id="GO:0019693">
    <property type="term" value="P:ribose phosphate metabolic process"/>
    <property type="evidence" value="ECO:0007669"/>
    <property type="project" value="TreeGrafter"/>
</dbReference>
<gene>
    <name evidence="5" type="primary">nudF</name>
    <name evidence="5" type="ORF">SAMEA4384403_01277</name>
</gene>
<dbReference type="GO" id="GO:0005829">
    <property type="term" value="C:cytosol"/>
    <property type="evidence" value="ECO:0007669"/>
    <property type="project" value="TreeGrafter"/>
</dbReference>
<protein>
    <submittedName>
        <fullName evidence="5">ADP-ribose pyrophosphatase</fullName>
        <ecNumber evidence="5">3.6.1.13</ecNumber>
    </submittedName>
</protein>
<dbReference type="InterPro" id="IPR015797">
    <property type="entry name" value="NUDIX_hydrolase-like_dom_sf"/>
</dbReference>
<keyword evidence="6" id="KW-1185">Reference proteome</keyword>
<evidence type="ECO:0000313" key="6">
    <source>
        <dbReference type="Proteomes" id="UP000242084"/>
    </source>
</evidence>
<evidence type="ECO:0000256" key="3">
    <source>
        <dbReference type="RuleBase" id="RU003476"/>
    </source>
</evidence>
<evidence type="ECO:0000256" key="2">
    <source>
        <dbReference type="ARBA" id="ARBA00022801"/>
    </source>
</evidence>
<keyword evidence="2 3" id="KW-0378">Hydrolase</keyword>
<dbReference type="InterPro" id="IPR000086">
    <property type="entry name" value="NUDIX_hydrolase_dom"/>
</dbReference>
<reference evidence="5 6" key="1">
    <citation type="submission" date="2017-06" db="EMBL/GenBank/DDBJ databases">
        <authorList>
            <consortium name="Pathogen Informatics"/>
        </authorList>
    </citation>
    <scope>NUCLEOTIDE SEQUENCE [LARGE SCALE GENOMIC DNA]</scope>
    <source>
        <strain evidence="5 6">NCTC13839</strain>
    </source>
</reference>
<dbReference type="FunFam" id="3.90.79.10:FF:000024">
    <property type="entry name" value="ADP-ribose pyrophosphatase"/>
    <property type="match status" value="1"/>
</dbReference>
<dbReference type="GO" id="GO:0047631">
    <property type="term" value="F:ADP-ribose diphosphatase activity"/>
    <property type="evidence" value="ECO:0007669"/>
    <property type="project" value="UniProtKB-EC"/>
</dbReference>
<dbReference type="PRINTS" id="PR00502">
    <property type="entry name" value="NUDIXFAMILY"/>
</dbReference>